<feature type="non-terminal residue" evidence="1">
    <location>
        <position position="66"/>
    </location>
</feature>
<keyword evidence="2" id="KW-1185">Reference proteome</keyword>
<proteinExistence type="predicted"/>
<dbReference type="EMBL" id="LXQA010831495">
    <property type="protein sequence ID" value="MCI73107.1"/>
    <property type="molecule type" value="Genomic_DNA"/>
</dbReference>
<reference evidence="1 2" key="1">
    <citation type="journal article" date="2018" name="Front. Plant Sci.">
        <title>Red Clover (Trifolium pratense) and Zigzag Clover (T. medium) - A Picture of Genomic Similarities and Differences.</title>
        <authorList>
            <person name="Dluhosova J."/>
            <person name="Istvanek J."/>
            <person name="Nedelnik J."/>
            <person name="Repkova J."/>
        </authorList>
    </citation>
    <scope>NUCLEOTIDE SEQUENCE [LARGE SCALE GENOMIC DNA]</scope>
    <source>
        <strain evidence="2">cv. 10/8</strain>
        <tissue evidence="1">Leaf</tissue>
    </source>
</reference>
<accession>A0A392UK24</accession>
<evidence type="ECO:0000313" key="1">
    <source>
        <dbReference type="EMBL" id="MCI73107.1"/>
    </source>
</evidence>
<name>A0A392UK24_9FABA</name>
<sequence length="66" mass="7330">MNLNLWISSSCLQQYSCGSLCHKAYICGWGWCIRGCSGDFILVGFDIIHEKLTTIEGEALAIEKAM</sequence>
<dbReference type="AlphaFoldDB" id="A0A392UK24"/>
<evidence type="ECO:0000313" key="2">
    <source>
        <dbReference type="Proteomes" id="UP000265520"/>
    </source>
</evidence>
<organism evidence="1 2">
    <name type="scientific">Trifolium medium</name>
    <dbReference type="NCBI Taxonomy" id="97028"/>
    <lineage>
        <taxon>Eukaryota</taxon>
        <taxon>Viridiplantae</taxon>
        <taxon>Streptophyta</taxon>
        <taxon>Embryophyta</taxon>
        <taxon>Tracheophyta</taxon>
        <taxon>Spermatophyta</taxon>
        <taxon>Magnoliopsida</taxon>
        <taxon>eudicotyledons</taxon>
        <taxon>Gunneridae</taxon>
        <taxon>Pentapetalae</taxon>
        <taxon>rosids</taxon>
        <taxon>fabids</taxon>
        <taxon>Fabales</taxon>
        <taxon>Fabaceae</taxon>
        <taxon>Papilionoideae</taxon>
        <taxon>50 kb inversion clade</taxon>
        <taxon>NPAAA clade</taxon>
        <taxon>Hologalegina</taxon>
        <taxon>IRL clade</taxon>
        <taxon>Trifolieae</taxon>
        <taxon>Trifolium</taxon>
    </lineage>
</organism>
<protein>
    <submittedName>
        <fullName evidence="1">Uncharacterized protein</fullName>
    </submittedName>
</protein>
<comment type="caution">
    <text evidence="1">The sequence shown here is derived from an EMBL/GenBank/DDBJ whole genome shotgun (WGS) entry which is preliminary data.</text>
</comment>
<dbReference type="Proteomes" id="UP000265520">
    <property type="component" value="Unassembled WGS sequence"/>
</dbReference>